<gene>
    <name evidence="1" type="ORF">GCM10010334_80750</name>
</gene>
<dbReference type="EMBL" id="BMVC01000029">
    <property type="protein sequence ID" value="GHD18215.1"/>
    <property type="molecule type" value="Genomic_DNA"/>
</dbReference>
<protein>
    <submittedName>
        <fullName evidence="1">Uncharacterized protein</fullName>
    </submittedName>
</protein>
<reference evidence="1" key="1">
    <citation type="journal article" date="2014" name="Int. J. Syst. Evol. Microbiol.">
        <title>Complete genome sequence of Corynebacterium casei LMG S-19264T (=DSM 44701T), isolated from a smear-ripened cheese.</title>
        <authorList>
            <consortium name="US DOE Joint Genome Institute (JGI-PGF)"/>
            <person name="Walter F."/>
            <person name="Albersmeier A."/>
            <person name="Kalinowski J."/>
            <person name="Ruckert C."/>
        </authorList>
    </citation>
    <scope>NUCLEOTIDE SEQUENCE</scope>
    <source>
        <strain evidence="1">JCM 4637</strain>
    </source>
</reference>
<accession>A0A919CGC0</accession>
<evidence type="ECO:0000313" key="2">
    <source>
        <dbReference type="Proteomes" id="UP000638353"/>
    </source>
</evidence>
<proteinExistence type="predicted"/>
<sequence>MARHAASKSPRHDLLQAGLTMTVVGTVLAAGSAAAQAAPLPLPAGAEQALDGADAPSGSVITGTLMQATASGFGPMKNMSLNPVAGTGVNPLDNTVGTQVADFKPVDTGVLTRPLADGGAVKDLPVAGVVTSVLPG</sequence>
<comment type="caution">
    <text evidence="1">The sequence shown here is derived from an EMBL/GenBank/DDBJ whole genome shotgun (WGS) entry which is preliminary data.</text>
</comment>
<dbReference type="AlphaFoldDB" id="A0A919CGC0"/>
<name>A0A919CGC0_9ACTN</name>
<organism evidence="1 2">
    <name type="scientific">Streptomyces finlayi</name>
    <dbReference type="NCBI Taxonomy" id="67296"/>
    <lineage>
        <taxon>Bacteria</taxon>
        <taxon>Bacillati</taxon>
        <taxon>Actinomycetota</taxon>
        <taxon>Actinomycetes</taxon>
        <taxon>Kitasatosporales</taxon>
        <taxon>Streptomycetaceae</taxon>
        <taxon>Streptomyces</taxon>
    </lineage>
</organism>
<reference evidence="1" key="2">
    <citation type="submission" date="2020-09" db="EMBL/GenBank/DDBJ databases">
        <authorList>
            <person name="Sun Q."/>
            <person name="Ohkuma M."/>
        </authorList>
    </citation>
    <scope>NUCLEOTIDE SEQUENCE</scope>
    <source>
        <strain evidence="1">JCM 4637</strain>
    </source>
</reference>
<dbReference type="Proteomes" id="UP000638353">
    <property type="component" value="Unassembled WGS sequence"/>
</dbReference>
<dbReference type="RefSeq" id="WP_189828297.1">
    <property type="nucleotide sequence ID" value="NZ_BMVC01000029.1"/>
</dbReference>
<evidence type="ECO:0000313" key="1">
    <source>
        <dbReference type="EMBL" id="GHD18215.1"/>
    </source>
</evidence>